<organism evidence="1 2">
    <name type="scientific">Cytospora mali</name>
    <name type="common">Apple Valsa canker fungus</name>
    <name type="synonym">Valsa mali</name>
    <dbReference type="NCBI Taxonomy" id="578113"/>
    <lineage>
        <taxon>Eukaryota</taxon>
        <taxon>Fungi</taxon>
        <taxon>Dikarya</taxon>
        <taxon>Ascomycota</taxon>
        <taxon>Pezizomycotina</taxon>
        <taxon>Sordariomycetes</taxon>
        <taxon>Sordariomycetidae</taxon>
        <taxon>Diaporthales</taxon>
        <taxon>Cytosporaceae</taxon>
        <taxon>Cytospora</taxon>
    </lineage>
</organism>
<name>A0A194UTV6_CYTMA</name>
<dbReference type="OrthoDB" id="5207784at2759"/>
<dbReference type="EMBL" id="KN714677">
    <property type="protein sequence ID" value="KUI55056.1"/>
    <property type="molecule type" value="Genomic_DNA"/>
</dbReference>
<evidence type="ECO:0000313" key="2">
    <source>
        <dbReference type="Proteomes" id="UP000078576"/>
    </source>
</evidence>
<dbReference type="AlphaFoldDB" id="A0A194UTV6"/>
<proteinExistence type="predicted"/>
<dbReference type="Proteomes" id="UP000078576">
    <property type="component" value="Unassembled WGS sequence"/>
</dbReference>
<gene>
    <name evidence="1" type="ORF">VP1G_02383</name>
</gene>
<accession>A0A194UTV6</accession>
<protein>
    <submittedName>
        <fullName evidence="1">Uncharacterized protein</fullName>
    </submittedName>
</protein>
<sequence length="235" mass="26354">MSNDEEAPNYEDPPPYNDLDQDEILQPVVLLLAGQSIVAETAVAETADSIPLYKLNRGIASLTHASQKVDFERVQRTIKMGSDGNPTIRTRDRLIYNLRHQRTSTGGLEPLPSDSPYYFIESVSTTTRAIGNLGIKKLHFRQHWKVLPVDVSGKNSKAGVPQFLKNAAPVFEIDYSQNRYEWLDAKGQAIAVESDRGDKHRLIVMASLPQQTMDALPIHEGMEGVRRKFNLVKDL</sequence>
<reference evidence="2" key="1">
    <citation type="submission" date="2014-12" db="EMBL/GenBank/DDBJ databases">
        <title>Genome Sequence of Valsa Canker Pathogens Uncovers a Specific Adaption of Colonization on Woody Bark.</title>
        <authorList>
            <person name="Yin Z."/>
            <person name="Liu H."/>
            <person name="Gao X."/>
            <person name="Li Z."/>
            <person name="Song N."/>
            <person name="Ke X."/>
            <person name="Dai Q."/>
            <person name="Wu Y."/>
            <person name="Sun Y."/>
            <person name="Xu J.-R."/>
            <person name="Kang Z.K."/>
            <person name="Wang L."/>
            <person name="Huang L."/>
        </authorList>
    </citation>
    <scope>NUCLEOTIDE SEQUENCE [LARGE SCALE GENOMIC DNA]</scope>
    <source>
        <strain evidence="2">SXYL134</strain>
    </source>
</reference>
<keyword evidence="2" id="KW-1185">Reference proteome</keyword>
<evidence type="ECO:0000313" key="1">
    <source>
        <dbReference type="EMBL" id="KUI55056.1"/>
    </source>
</evidence>